<dbReference type="PANTHER" id="PTHR24082:SF283">
    <property type="entry name" value="NUCLEAR HORMONE RECEPTOR HR96"/>
    <property type="match status" value="1"/>
</dbReference>
<dbReference type="GO" id="GO:0045944">
    <property type="term" value="P:positive regulation of transcription by RNA polymerase II"/>
    <property type="evidence" value="ECO:0007669"/>
    <property type="project" value="TreeGrafter"/>
</dbReference>
<accession>A0A7R9PUS9</accession>
<dbReference type="PROSITE" id="PS51030">
    <property type="entry name" value="NUCLEAR_REC_DBD_2"/>
    <property type="match status" value="1"/>
</dbReference>
<evidence type="ECO:0000256" key="7">
    <source>
        <dbReference type="ARBA" id="ARBA00023170"/>
    </source>
</evidence>
<dbReference type="Gene3D" id="1.10.565.10">
    <property type="entry name" value="Retinoid X Receptor"/>
    <property type="match status" value="1"/>
</dbReference>
<keyword evidence="1" id="KW-0479">Metal-binding</keyword>
<dbReference type="SUPFAM" id="SSF57716">
    <property type="entry name" value="Glucocorticoid receptor-like (DNA-binding domain)"/>
    <property type="match status" value="1"/>
</dbReference>
<evidence type="ECO:0000256" key="5">
    <source>
        <dbReference type="ARBA" id="ARBA00023125"/>
    </source>
</evidence>
<dbReference type="PRINTS" id="PR00047">
    <property type="entry name" value="STROIDFINGER"/>
</dbReference>
<evidence type="ECO:0000313" key="11">
    <source>
        <dbReference type="EMBL" id="CAD7621123.1"/>
    </source>
</evidence>
<gene>
    <name evidence="11" type="ORF">OSB1V03_LOCUS1599</name>
</gene>
<evidence type="ECO:0000256" key="8">
    <source>
        <dbReference type="ARBA" id="ARBA00023242"/>
    </source>
</evidence>
<dbReference type="GO" id="GO:0030154">
    <property type="term" value="P:cell differentiation"/>
    <property type="evidence" value="ECO:0007669"/>
    <property type="project" value="TreeGrafter"/>
</dbReference>
<dbReference type="Proteomes" id="UP000759131">
    <property type="component" value="Unassembled WGS sequence"/>
</dbReference>
<dbReference type="InterPro" id="IPR013088">
    <property type="entry name" value="Znf_NHR/GATA"/>
</dbReference>
<evidence type="ECO:0000256" key="1">
    <source>
        <dbReference type="ARBA" id="ARBA00022723"/>
    </source>
</evidence>
<evidence type="ECO:0000259" key="10">
    <source>
        <dbReference type="PROSITE" id="PS51030"/>
    </source>
</evidence>
<dbReference type="GO" id="GO:0008270">
    <property type="term" value="F:zinc ion binding"/>
    <property type="evidence" value="ECO:0007669"/>
    <property type="project" value="UniProtKB-KW"/>
</dbReference>
<dbReference type="SUPFAM" id="SSF48508">
    <property type="entry name" value="Nuclear receptor ligand-binding domain"/>
    <property type="match status" value="1"/>
</dbReference>
<dbReference type="GO" id="GO:0004879">
    <property type="term" value="F:nuclear receptor activity"/>
    <property type="evidence" value="ECO:0007669"/>
    <property type="project" value="TreeGrafter"/>
</dbReference>
<dbReference type="AlphaFoldDB" id="A0A7R9PUS9"/>
<organism evidence="11">
    <name type="scientific">Medioppia subpectinata</name>
    <dbReference type="NCBI Taxonomy" id="1979941"/>
    <lineage>
        <taxon>Eukaryota</taxon>
        <taxon>Metazoa</taxon>
        <taxon>Ecdysozoa</taxon>
        <taxon>Arthropoda</taxon>
        <taxon>Chelicerata</taxon>
        <taxon>Arachnida</taxon>
        <taxon>Acari</taxon>
        <taxon>Acariformes</taxon>
        <taxon>Sarcoptiformes</taxon>
        <taxon>Oribatida</taxon>
        <taxon>Brachypylina</taxon>
        <taxon>Oppioidea</taxon>
        <taxon>Oppiidae</taxon>
        <taxon>Medioppia</taxon>
    </lineage>
</organism>
<dbReference type="Gene3D" id="3.30.50.10">
    <property type="entry name" value="Erythroid Transcription Factor GATA-1, subunit A"/>
    <property type="match status" value="1"/>
</dbReference>
<keyword evidence="6" id="KW-0804">Transcription</keyword>
<keyword evidence="8" id="KW-0539">Nucleus</keyword>
<keyword evidence="12" id="KW-1185">Reference proteome</keyword>
<dbReference type="InterPro" id="IPR035500">
    <property type="entry name" value="NHR-like_dom_sf"/>
</dbReference>
<keyword evidence="4" id="KW-0805">Transcription regulation</keyword>
<dbReference type="GO" id="GO:0000978">
    <property type="term" value="F:RNA polymerase II cis-regulatory region sequence-specific DNA binding"/>
    <property type="evidence" value="ECO:0007669"/>
    <property type="project" value="TreeGrafter"/>
</dbReference>
<reference evidence="11" key="1">
    <citation type="submission" date="2020-11" db="EMBL/GenBank/DDBJ databases">
        <authorList>
            <person name="Tran Van P."/>
        </authorList>
    </citation>
    <scope>NUCLEOTIDE SEQUENCE</scope>
</reference>
<feature type="region of interest" description="Disordered" evidence="9">
    <location>
        <begin position="165"/>
        <end position="190"/>
    </location>
</feature>
<name>A0A7R9PUS9_9ACAR</name>
<feature type="domain" description="Nuclear receptor" evidence="10">
    <location>
        <begin position="18"/>
        <end position="92"/>
    </location>
</feature>
<keyword evidence="7" id="KW-0675">Receptor</keyword>
<dbReference type="GO" id="GO:0000122">
    <property type="term" value="P:negative regulation of transcription by RNA polymerase II"/>
    <property type="evidence" value="ECO:0007669"/>
    <property type="project" value="TreeGrafter"/>
</dbReference>
<dbReference type="InterPro" id="IPR001628">
    <property type="entry name" value="Znf_hrmn_rcpt"/>
</dbReference>
<dbReference type="Pfam" id="PF00105">
    <property type="entry name" value="zf-C4"/>
    <property type="match status" value="1"/>
</dbReference>
<evidence type="ECO:0000256" key="4">
    <source>
        <dbReference type="ARBA" id="ARBA00023015"/>
    </source>
</evidence>
<dbReference type="PANTHER" id="PTHR24082">
    <property type="entry name" value="NUCLEAR HORMONE RECEPTOR"/>
    <property type="match status" value="1"/>
</dbReference>
<dbReference type="EMBL" id="OC855060">
    <property type="protein sequence ID" value="CAD7621123.1"/>
    <property type="molecule type" value="Genomic_DNA"/>
</dbReference>
<keyword evidence="2" id="KW-0863">Zinc-finger</keyword>
<dbReference type="PROSITE" id="PS00031">
    <property type="entry name" value="NUCLEAR_REC_DBD_1"/>
    <property type="match status" value="1"/>
</dbReference>
<evidence type="ECO:0000313" key="12">
    <source>
        <dbReference type="Proteomes" id="UP000759131"/>
    </source>
</evidence>
<keyword evidence="5" id="KW-0238">DNA-binding</keyword>
<keyword evidence="3" id="KW-0862">Zinc</keyword>
<dbReference type="InterPro" id="IPR050234">
    <property type="entry name" value="Nuclear_hormone_rcpt_NR1"/>
</dbReference>
<sequence length="419" mass="48217">MRRLEWGAVYNRSKEKELRECTICGDIATGYNFNALTCESCKAFFRRNAIKGIKSCSVEGKCVINLSTRRICGYCRLEKCFNTGMKKEWIWNEEAKECRKMKIEMNRYRRQLMQQKQANIKSTDTVSSTTVFATGADSPLDSDVINQSANISFILSIMTKSGNNHFSHSNSQSSDNSGDSIGDQTPTQTSISDEVYRKAVEMEMSVTPVSRPHLHFGHTFTESEGNRFTELLFAAKLLQNHMKAYTSQITTVNDYFHTLDIKFEQEVRKLIKSFKMLMCFNDICEQDRHTLVKHGSNENSIIKVQLNIMQENDNYYLELIEYFKKLKQEMELDNRILDMMTAIILFNPDIYGLVNRDAISSICEANGKFLRLLNSLIFLGAFNDKIRKTVSGRPRNHKSELIDEIMYCDNTNNMLGCVI</sequence>
<dbReference type="EMBL" id="CAJPIZ010000485">
    <property type="protein sequence ID" value="CAG2101553.1"/>
    <property type="molecule type" value="Genomic_DNA"/>
</dbReference>
<proteinExistence type="predicted"/>
<evidence type="ECO:0000256" key="3">
    <source>
        <dbReference type="ARBA" id="ARBA00022833"/>
    </source>
</evidence>
<protein>
    <recommendedName>
        <fullName evidence="10">Nuclear receptor domain-containing protein</fullName>
    </recommendedName>
</protein>
<evidence type="ECO:0000256" key="9">
    <source>
        <dbReference type="SAM" id="MobiDB-lite"/>
    </source>
</evidence>
<feature type="compositionally biased region" description="Low complexity" evidence="9">
    <location>
        <begin position="165"/>
        <end position="180"/>
    </location>
</feature>
<dbReference type="SMART" id="SM00399">
    <property type="entry name" value="ZnF_C4"/>
    <property type="match status" value="1"/>
</dbReference>
<dbReference type="OrthoDB" id="10494381at2759"/>
<evidence type="ECO:0000256" key="6">
    <source>
        <dbReference type="ARBA" id="ARBA00023163"/>
    </source>
</evidence>
<evidence type="ECO:0000256" key="2">
    <source>
        <dbReference type="ARBA" id="ARBA00022771"/>
    </source>
</evidence>